<feature type="transmembrane region" description="Helical" evidence="7">
    <location>
        <begin position="254"/>
        <end position="279"/>
    </location>
</feature>
<dbReference type="Gene3D" id="1.10.510.10">
    <property type="entry name" value="Transferase(Phosphotransferase) domain 1"/>
    <property type="match status" value="1"/>
</dbReference>
<dbReference type="SUPFAM" id="SSF56112">
    <property type="entry name" value="Protein kinase-like (PK-like)"/>
    <property type="match status" value="1"/>
</dbReference>
<sequence>MRVLVMLMLLLVRFHLGSLAFGTRTLSPASNPSSPPEMWTIAPSLLGPTHAPFHAKYHGPIRSPHVWKHQPRIPNVVSPSSFVPPQSQECDGISCSEPLTSTPIGSPCGCVFPIRVVLDLRIAPYLLFTHIAELEVEVAAGTFLKQSQVKIMAALGSSQDQQKTRVTIYLVPLGENFDHMTALLIYERFWQKKVPINMPIFGNYEVIDVNYPGFPSSPPFVVGGSTGFGLGDTGRHQHPFTADVPTGGTQKLSAGIIAVIVVASVTIVLGCFITILFYCKVIKLSKPVPAEGPTNSLSVAKRSGIKFMTSNSLAGSSSVLCVSRRANHTPSVKTFSLVELEKATYEFSSKRILGEGGFGRVYHGIMEDGSEVAIKLLTRGDQNGDCEFIAEVEMLSRLYHRNLVKLIGICIEGNRRCLVYELVRNGSVESHLHGADRKKGPLDWDARIKIALGAARGLAYLHEDSNPCVIHRDFKASNILLEEDYTPKVTDFGLAREASEGGNHISTRVVGTFGYVAPEYAMTGHLTVKSDVYSYGIVLLELLSGREPVYVSESQMPVSLVTWARPLLTSREGLEQLIDPSLHGNSNFNDVASVAAIASKCIRIEPSQRPFMGEVVQALKLVYKGMDETCEDSQSQRGSSSCRDYGYMGDVGPEYSWWRNGCSPNLAYDYGHTSPFMTMECSLDSMDEKQRPHSTSSLTVEYMSGHNRSGPLRTKRKRTSLYGLRGSTSEVGHLSWHLGIDGHYVSSL</sequence>
<dbReference type="GO" id="GO:0005524">
    <property type="term" value="F:ATP binding"/>
    <property type="evidence" value="ECO:0007669"/>
    <property type="project" value="UniProtKB-UniRule"/>
</dbReference>
<keyword evidence="3 6" id="KW-0547">Nucleotide-binding</keyword>
<dbReference type="AlphaFoldDB" id="A0A8B7CCN4"/>
<dbReference type="CDD" id="cd14066">
    <property type="entry name" value="STKc_IRAK"/>
    <property type="match status" value="1"/>
</dbReference>
<protein>
    <submittedName>
        <fullName evidence="11">Receptor-like serine/threonine-protein kinase ALE2 isoform X1</fullName>
    </submittedName>
</protein>
<accession>A0A8B7CCN4</accession>
<dbReference type="GO" id="GO:0004672">
    <property type="term" value="F:protein kinase activity"/>
    <property type="evidence" value="ECO:0007669"/>
    <property type="project" value="InterPro"/>
</dbReference>
<keyword evidence="2" id="KW-0808">Transferase</keyword>
<proteinExistence type="predicted"/>
<dbReference type="Proteomes" id="UP000228380">
    <property type="component" value="Chromosome 17"/>
</dbReference>
<evidence type="ECO:0000256" key="2">
    <source>
        <dbReference type="ARBA" id="ARBA00022679"/>
    </source>
</evidence>
<evidence type="ECO:0000259" key="9">
    <source>
        <dbReference type="PROSITE" id="PS50011"/>
    </source>
</evidence>
<gene>
    <name evidence="11" type="primary">LOC103711866</name>
</gene>
<name>A0A8B7CCN4_PHODC</name>
<evidence type="ECO:0000256" key="3">
    <source>
        <dbReference type="ARBA" id="ARBA00022741"/>
    </source>
</evidence>
<dbReference type="InterPro" id="IPR001245">
    <property type="entry name" value="Ser-Thr/Tyr_kinase_cat_dom"/>
</dbReference>
<dbReference type="GeneID" id="103711866"/>
<dbReference type="Pfam" id="PF07714">
    <property type="entry name" value="PK_Tyr_Ser-Thr"/>
    <property type="match status" value="1"/>
</dbReference>
<keyword evidence="5 6" id="KW-0067">ATP-binding</keyword>
<dbReference type="InterPro" id="IPR008271">
    <property type="entry name" value="Ser/Thr_kinase_AS"/>
</dbReference>
<dbReference type="OrthoDB" id="1901798at2759"/>
<dbReference type="PROSITE" id="PS50011">
    <property type="entry name" value="PROTEIN_KINASE_DOM"/>
    <property type="match status" value="1"/>
</dbReference>
<dbReference type="FunFam" id="1.10.510.10:FF:000051">
    <property type="entry name" value="Receptor-like serine/threonine-protein kinase ALE2"/>
    <property type="match status" value="1"/>
</dbReference>
<keyword evidence="1" id="KW-0723">Serine/threonine-protein kinase</keyword>
<keyword evidence="8" id="KW-0732">Signal</keyword>
<dbReference type="PROSITE" id="PS00108">
    <property type="entry name" value="PROTEIN_KINASE_ST"/>
    <property type="match status" value="1"/>
</dbReference>
<dbReference type="InterPro" id="IPR011009">
    <property type="entry name" value="Kinase-like_dom_sf"/>
</dbReference>
<feature type="domain" description="Protein kinase" evidence="9">
    <location>
        <begin position="347"/>
        <end position="622"/>
    </location>
</feature>
<evidence type="ECO:0000256" key="5">
    <source>
        <dbReference type="ARBA" id="ARBA00022840"/>
    </source>
</evidence>
<evidence type="ECO:0000313" key="11">
    <source>
        <dbReference type="RefSeq" id="XP_008796396.1"/>
    </source>
</evidence>
<dbReference type="KEGG" id="pda:103711866"/>
<evidence type="ECO:0000256" key="4">
    <source>
        <dbReference type="ARBA" id="ARBA00022777"/>
    </source>
</evidence>
<keyword evidence="7" id="KW-0812">Transmembrane</keyword>
<dbReference type="PROSITE" id="PS00107">
    <property type="entry name" value="PROTEIN_KINASE_ATP"/>
    <property type="match status" value="1"/>
</dbReference>
<dbReference type="PANTHER" id="PTHR47989:SF40">
    <property type="entry name" value="RECEPTOR-LIKE SERINE_THREONINE-PROTEIN KINASE ALE2"/>
    <property type="match status" value="1"/>
</dbReference>
<keyword evidence="4" id="KW-0418">Kinase</keyword>
<keyword evidence="7" id="KW-1133">Transmembrane helix</keyword>
<feature type="chain" id="PRO_5034900417" evidence="8">
    <location>
        <begin position="21"/>
        <end position="748"/>
    </location>
</feature>
<evidence type="ECO:0000256" key="7">
    <source>
        <dbReference type="SAM" id="Phobius"/>
    </source>
</evidence>
<dbReference type="FunFam" id="3.30.200.20:FF:000146">
    <property type="entry name" value="receptor-like serine/threonine-protein kinase ALE2"/>
    <property type="match status" value="1"/>
</dbReference>
<dbReference type="InterPro" id="IPR017441">
    <property type="entry name" value="Protein_kinase_ATP_BS"/>
</dbReference>
<evidence type="ECO:0000256" key="1">
    <source>
        <dbReference type="ARBA" id="ARBA00022527"/>
    </source>
</evidence>
<dbReference type="InterPro" id="IPR000719">
    <property type="entry name" value="Prot_kinase_dom"/>
</dbReference>
<feature type="signal peptide" evidence="8">
    <location>
        <begin position="1"/>
        <end position="20"/>
    </location>
</feature>
<dbReference type="PANTHER" id="PTHR47989">
    <property type="entry name" value="OS01G0750732 PROTEIN"/>
    <property type="match status" value="1"/>
</dbReference>
<feature type="binding site" evidence="6">
    <location>
        <position position="375"/>
    </location>
    <ligand>
        <name>ATP</name>
        <dbReference type="ChEBI" id="CHEBI:30616"/>
    </ligand>
</feature>
<dbReference type="RefSeq" id="XP_008796396.1">
    <property type="nucleotide sequence ID" value="XM_008798174.4"/>
</dbReference>
<evidence type="ECO:0000313" key="10">
    <source>
        <dbReference type="Proteomes" id="UP000228380"/>
    </source>
</evidence>
<keyword evidence="10" id="KW-1185">Reference proteome</keyword>
<evidence type="ECO:0000256" key="6">
    <source>
        <dbReference type="PROSITE-ProRule" id="PRU10141"/>
    </source>
</evidence>
<dbReference type="InterPro" id="IPR057597">
    <property type="entry name" value="ALE2_N"/>
</dbReference>
<reference evidence="11" key="2">
    <citation type="submission" date="2025-08" db="UniProtKB">
        <authorList>
            <consortium name="RefSeq"/>
        </authorList>
    </citation>
    <scope>IDENTIFICATION</scope>
    <source>
        <tissue evidence="11">Young leaves</tissue>
    </source>
</reference>
<organism evidence="10 11">
    <name type="scientific">Phoenix dactylifera</name>
    <name type="common">Date palm</name>
    <dbReference type="NCBI Taxonomy" id="42345"/>
    <lineage>
        <taxon>Eukaryota</taxon>
        <taxon>Viridiplantae</taxon>
        <taxon>Streptophyta</taxon>
        <taxon>Embryophyta</taxon>
        <taxon>Tracheophyta</taxon>
        <taxon>Spermatophyta</taxon>
        <taxon>Magnoliopsida</taxon>
        <taxon>Liliopsida</taxon>
        <taxon>Arecaceae</taxon>
        <taxon>Coryphoideae</taxon>
        <taxon>Phoeniceae</taxon>
        <taxon>Phoenix</taxon>
    </lineage>
</organism>
<dbReference type="Pfam" id="PF23180">
    <property type="entry name" value="ALE2_N"/>
    <property type="match status" value="1"/>
</dbReference>
<evidence type="ECO:0000256" key="8">
    <source>
        <dbReference type="SAM" id="SignalP"/>
    </source>
</evidence>
<keyword evidence="7" id="KW-0472">Membrane</keyword>
<reference evidence="10" key="1">
    <citation type="journal article" date="2019" name="Nat. Commun.">
        <title>Genome-wide association mapping of date palm fruit traits.</title>
        <authorList>
            <person name="Hazzouri K.M."/>
            <person name="Gros-Balthazard M."/>
            <person name="Flowers J.M."/>
            <person name="Copetti D."/>
            <person name="Lemansour A."/>
            <person name="Lebrun M."/>
            <person name="Masmoudi K."/>
            <person name="Ferrand S."/>
            <person name="Dhar M.I."/>
            <person name="Fresquez Z.A."/>
            <person name="Rosas U."/>
            <person name="Zhang J."/>
            <person name="Talag J."/>
            <person name="Lee S."/>
            <person name="Kudrna D."/>
            <person name="Powell R.F."/>
            <person name="Leitch I.J."/>
            <person name="Krueger R.R."/>
            <person name="Wing R.A."/>
            <person name="Amiri K.M.A."/>
            <person name="Purugganan M.D."/>
        </authorList>
    </citation>
    <scope>NUCLEOTIDE SEQUENCE [LARGE SCALE GENOMIC DNA]</scope>
    <source>
        <strain evidence="10">cv. Khalas</strain>
    </source>
</reference>
<dbReference type="Gene3D" id="3.30.200.20">
    <property type="entry name" value="Phosphorylase Kinase, domain 1"/>
    <property type="match status" value="1"/>
</dbReference>